<dbReference type="EMBL" id="VFPA01000001">
    <property type="protein sequence ID" value="TQM14146.1"/>
    <property type="molecule type" value="Genomic_DNA"/>
</dbReference>
<proteinExistence type="predicted"/>
<gene>
    <name evidence="2" type="ORF">FB558_0904</name>
</gene>
<organism evidence="2 3">
    <name type="scientific">Pseudonocardia kunmingensis</name>
    <dbReference type="NCBI Taxonomy" id="630975"/>
    <lineage>
        <taxon>Bacteria</taxon>
        <taxon>Bacillati</taxon>
        <taxon>Actinomycetota</taxon>
        <taxon>Actinomycetes</taxon>
        <taxon>Pseudonocardiales</taxon>
        <taxon>Pseudonocardiaceae</taxon>
        <taxon>Pseudonocardia</taxon>
    </lineage>
</organism>
<keyword evidence="3" id="KW-1185">Reference proteome</keyword>
<evidence type="ECO:0000313" key="3">
    <source>
        <dbReference type="Proteomes" id="UP000315677"/>
    </source>
</evidence>
<dbReference type="AlphaFoldDB" id="A0A543DXV7"/>
<dbReference type="RefSeq" id="WP_094924852.1">
    <property type="nucleotide sequence ID" value="NZ_VFPA01000001.1"/>
</dbReference>
<feature type="transmembrane region" description="Helical" evidence="1">
    <location>
        <begin position="30"/>
        <end position="49"/>
    </location>
</feature>
<reference evidence="2 3" key="1">
    <citation type="submission" date="2019-06" db="EMBL/GenBank/DDBJ databases">
        <title>Sequencing the genomes of 1000 actinobacteria strains.</title>
        <authorList>
            <person name="Klenk H.-P."/>
        </authorList>
    </citation>
    <scope>NUCLEOTIDE SEQUENCE [LARGE SCALE GENOMIC DNA]</scope>
    <source>
        <strain evidence="2 3">DSM 45301</strain>
    </source>
</reference>
<keyword evidence="1" id="KW-0812">Transmembrane</keyword>
<dbReference type="Proteomes" id="UP000315677">
    <property type="component" value="Unassembled WGS sequence"/>
</dbReference>
<accession>A0A543DXV7</accession>
<name>A0A543DXV7_9PSEU</name>
<protein>
    <submittedName>
        <fullName evidence="2">Uncharacterized protein</fullName>
    </submittedName>
</protein>
<evidence type="ECO:0000256" key="1">
    <source>
        <dbReference type="SAM" id="Phobius"/>
    </source>
</evidence>
<sequence length="59" mass="6327">MLAVVAAVLFGLALLFELAGISVQVITSSLLVTAGLLCLALYFAGVGSRQVTYRRRTRR</sequence>
<evidence type="ECO:0000313" key="2">
    <source>
        <dbReference type="EMBL" id="TQM14146.1"/>
    </source>
</evidence>
<keyword evidence="1" id="KW-1133">Transmembrane helix</keyword>
<keyword evidence="1" id="KW-0472">Membrane</keyword>
<comment type="caution">
    <text evidence="2">The sequence shown here is derived from an EMBL/GenBank/DDBJ whole genome shotgun (WGS) entry which is preliminary data.</text>
</comment>